<protein>
    <submittedName>
        <fullName evidence="9">Succinyl-diaminopimelate desuccinylase</fullName>
    </submittedName>
</protein>
<keyword evidence="10" id="KW-1185">Reference proteome</keyword>
<dbReference type="GO" id="GO:0016805">
    <property type="term" value="F:dipeptidase activity"/>
    <property type="evidence" value="ECO:0007669"/>
    <property type="project" value="UniProtKB-KW"/>
</dbReference>
<evidence type="ECO:0000256" key="6">
    <source>
        <dbReference type="ARBA" id="ARBA00022833"/>
    </source>
</evidence>
<dbReference type="Pfam" id="PF01546">
    <property type="entry name" value="Peptidase_M20"/>
    <property type="match status" value="1"/>
</dbReference>
<dbReference type="RefSeq" id="WP_109625472.1">
    <property type="nucleotide sequence ID" value="NZ_JANKBI010000002.1"/>
</dbReference>
<sequence length="469" mass="51622">MYKEQIDAYIDGHREEMLEDLKTLVRIDSQRGKSQEGMPFGEGPAKALAAAQAMMDKYGFKTRNYDNYVVTGDFNEKEKQLDILAHLDVVPVTEDWTVTQPFDPLVRDGRIYGRGTADDKGPAIAALYAMRAIRELGVPMEKNVRLILGSDEECGSSDLRHYYSIEEEAPMSFTPDADFPLINIEKAQLQRPFLAVFKADGALPRILQIKGGSKVNVVPGKAHAIVEGMETAVLQEAAKTVEDETGIVFDIRCEEKATWIEAKGNSGHASTPEVGNNALTGLLMLLSRLPFAPSDGFDKVKAVAEMFPHNDYNGKALGVDMEDEESGSLTMNLGIFEYSPERLSGHFDSRAPLCATDENLTEVIRQKMLGYGIVMEAGKLVPAHHVPADSEFVRTLLGSYELYTGKKDSRPLAIGGGTYVHELERGVAFGCMEPGVDNHMHGDDEFMEIDTLLTSAKIFADSIVKLCTK</sequence>
<proteinExistence type="inferred from homology"/>
<dbReference type="GO" id="GO:0008270">
    <property type="term" value="F:zinc ion binding"/>
    <property type="evidence" value="ECO:0007669"/>
    <property type="project" value="InterPro"/>
</dbReference>
<dbReference type="Proteomes" id="UP000245412">
    <property type="component" value="Unassembled WGS sequence"/>
</dbReference>
<keyword evidence="6" id="KW-0862">Zinc</keyword>
<evidence type="ECO:0000256" key="1">
    <source>
        <dbReference type="ARBA" id="ARBA00001947"/>
    </source>
</evidence>
<dbReference type="InterPro" id="IPR036264">
    <property type="entry name" value="Bact_exopeptidase_dim_dom"/>
</dbReference>
<dbReference type="PANTHER" id="PTHR43808:SF31">
    <property type="entry name" value="N-ACETYL-L-CITRULLINE DEACETYLASE"/>
    <property type="match status" value="1"/>
</dbReference>
<dbReference type="AlphaFoldDB" id="A0AB73T705"/>
<dbReference type="GO" id="GO:0006508">
    <property type="term" value="P:proteolysis"/>
    <property type="evidence" value="ECO:0007669"/>
    <property type="project" value="UniProtKB-KW"/>
</dbReference>
<keyword evidence="5" id="KW-0378">Hydrolase</keyword>
<name>A0AB73T705_9FIRM</name>
<dbReference type="SUPFAM" id="SSF55031">
    <property type="entry name" value="Bacterial exopeptidase dimerisation domain"/>
    <property type="match status" value="1"/>
</dbReference>
<evidence type="ECO:0000256" key="4">
    <source>
        <dbReference type="ARBA" id="ARBA00022723"/>
    </source>
</evidence>
<evidence type="ECO:0000256" key="8">
    <source>
        <dbReference type="ARBA" id="ARBA00023049"/>
    </source>
</evidence>
<dbReference type="SUPFAM" id="SSF53187">
    <property type="entry name" value="Zn-dependent exopeptidases"/>
    <property type="match status" value="1"/>
</dbReference>
<keyword evidence="8" id="KW-0482">Metalloprotease</keyword>
<evidence type="ECO:0000256" key="5">
    <source>
        <dbReference type="ARBA" id="ARBA00022801"/>
    </source>
</evidence>
<dbReference type="GO" id="GO:0008237">
    <property type="term" value="F:metallopeptidase activity"/>
    <property type="evidence" value="ECO:0007669"/>
    <property type="project" value="UniProtKB-KW"/>
</dbReference>
<comment type="cofactor">
    <cofactor evidence="1">
        <name>Zn(2+)</name>
        <dbReference type="ChEBI" id="CHEBI:29105"/>
    </cofactor>
</comment>
<accession>A0AB73T705</accession>
<dbReference type="Gene3D" id="3.40.630.10">
    <property type="entry name" value="Zn peptidases"/>
    <property type="match status" value="1"/>
</dbReference>
<evidence type="ECO:0000256" key="7">
    <source>
        <dbReference type="ARBA" id="ARBA00022997"/>
    </source>
</evidence>
<comment type="caution">
    <text evidence="9">The sequence shown here is derived from an EMBL/GenBank/DDBJ whole genome shotgun (WGS) entry which is preliminary data.</text>
</comment>
<evidence type="ECO:0000313" key="10">
    <source>
        <dbReference type="Proteomes" id="UP000245412"/>
    </source>
</evidence>
<reference evidence="9 10" key="1">
    <citation type="submission" date="2018-05" db="EMBL/GenBank/DDBJ databases">
        <authorList>
            <person name="Goeker M."/>
            <person name="Huntemann M."/>
            <person name="Clum A."/>
            <person name="Pillay M."/>
            <person name="Palaniappan K."/>
            <person name="Varghese N."/>
            <person name="Mikhailova N."/>
            <person name="Stamatis D."/>
            <person name="Reddy T."/>
            <person name="Daum C."/>
            <person name="Shapiro N."/>
            <person name="Ivanova N."/>
            <person name="Kyrpides N."/>
            <person name="Woyke T."/>
        </authorList>
    </citation>
    <scope>NUCLEOTIDE SEQUENCE [LARGE SCALE GENOMIC DNA]</scope>
    <source>
        <strain evidence="9 10">DSM 26524</strain>
    </source>
</reference>
<keyword evidence="4" id="KW-0479">Metal-binding</keyword>
<dbReference type="NCBIfam" id="TIGR01887">
    <property type="entry name" value="dipeptidaselike"/>
    <property type="match status" value="1"/>
</dbReference>
<keyword evidence="7" id="KW-0224">Dipeptidase</keyword>
<dbReference type="InterPro" id="IPR010964">
    <property type="entry name" value="M20A_pepV-rel"/>
</dbReference>
<dbReference type="GO" id="GO:0006526">
    <property type="term" value="P:L-arginine biosynthetic process"/>
    <property type="evidence" value="ECO:0007669"/>
    <property type="project" value="TreeGrafter"/>
</dbReference>
<dbReference type="GO" id="GO:0008777">
    <property type="term" value="F:acetylornithine deacetylase activity"/>
    <property type="evidence" value="ECO:0007669"/>
    <property type="project" value="TreeGrafter"/>
</dbReference>
<evidence type="ECO:0000256" key="2">
    <source>
        <dbReference type="ARBA" id="ARBA00006247"/>
    </source>
</evidence>
<dbReference type="EMBL" id="QGGY01000003">
    <property type="protein sequence ID" value="PWJ77369.1"/>
    <property type="molecule type" value="Genomic_DNA"/>
</dbReference>
<organism evidence="9 10">
    <name type="scientific">Murimonas intestini</name>
    <dbReference type="NCBI Taxonomy" id="1337051"/>
    <lineage>
        <taxon>Bacteria</taxon>
        <taxon>Bacillati</taxon>
        <taxon>Bacillota</taxon>
        <taxon>Clostridia</taxon>
        <taxon>Lachnospirales</taxon>
        <taxon>Lachnospiraceae</taxon>
        <taxon>Murimonas</taxon>
    </lineage>
</organism>
<dbReference type="InterPro" id="IPR002933">
    <property type="entry name" value="Peptidase_M20"/>
</dbReference>
<dbReference type="InterPro" id="IPR001261">
    <property type="entry name" value="ArgE/DapE_CS"/>
</dbReference>
<evidence type="ECO:0000256" key="3">
    <source>
        <dbReference type="ARBA" id="ARBA00022670"/>
    </source>
</evidence>
<gene>
    <name evidence="9" type="ORF">C7383_103213</name>
</gene>
<keyword evidence="3" id="KW-0645">Protease</keyword>
<dbReference type="Gene3D" id="3.30.70.360">
    <property type="match status" value="2"/>
</dbReference>
<dbReference type="InterPro" id="IPR050072">
    <property type="entry name" value="Peptidase_M20A"/>
</dbReference>
<comment type="similarity">
    <text evidence="2">Belongs to the peptidase M20A family.</text>
</comment>
<dbReference type="PROSITE" id="PS00759">
    <property type="entry name" value="ARGE_DAPE_CPG2_2"/>
    <property type="match status" value="1"/>
</dbReference>
<evidence type="ECO:0000313" key="9">
    <source>
        <dbReference type="EMBL" id="PWJ77369.1"/>
    </source>
</evidence>
<dbReference type="PANTHER" id="PTHR43808">
    <property type="entry name" value="ACETYLORNITHINE DEACETYLASE"/>
    <property type="match status" value="1"/>
</dbReference>